<proteinExistence type="predicted"/>
<comment type="caution">
    <text evidence="1">The sequence shown here is derived from an EMBL/GenBank/DDBJ whole genome shotgun (WGS) entry which is preliminary data.</text>
</comment>
<protein>
    <submittedName>
        <fullName evidence="1">7815_t:CDS:1</fullName>
    </submittedName>
</protein>
<dbReference type="AlphaFoldDB" id="A0A9N9CC12"/>
<accession>A0A9N9CC12</accession>
<dbReference type="EMBL" id="CAJVPY010003613">
    <property type="protein sequence ID" value="CAG8596425.1"/>
    <property type="molecule type" value="Genomic_DNA"/>
</dbReference>
<sequence>MREHVTFYIAGDIYRAFIKGIVISIWHPDNFSQRSMRQENMRSSPRKSVLKVLSTMVSQDNKSISLHEDNILGS</sequence>
<name>A0A9N9CC12_9GLOM</name>
<reference evidence="1" key="1">
    <citation type="submission" date="2021-06" db="EMBL/GenBank/DDBJ databases">
        <authorList>
            <person name="Kallberg Y."/>
            <person name="Tangrot J."/>
            <person name="Rosling A."/>
        </authorList>
    </citation>
    <scope>NUCLEOTIDE SEQUENCE</scope>
    <source>
        <strain evidence="1">MA453B</strain>
    </source>
</reference>
<organism evidence="1 2">
    <name type="scientific">Dentiscutata erythropus</name>
    <dbReference type="NCBI Taxonomy" id="1348616"/>
    <lineage>
        <taxon>Eukaryota</taxon>
        <taxon>Fungi</taxon>
        <taxon>Fungi incertae sedis</taxon>
        <taxon>Mucoromycota</taxon>
        <taxon>Glomeromycotina</taxon>
        <taxon>Glomeromycetes</taxon>
        <taxon>Diversisporales</taxon>
        <taxon>Gigasporaceae</taxon>
        <taxon>Dentiscutata</taxon>
    </lineage>
</organism>
<evidence type="ECO:0000313" key="1">
    <source>
        <dbReference type="EMBL" id="CAG8596425.1"/>
    </source>
</evidence>
<keyword evidence="2" id="KW-1185">Reference proteome</keyword>
<dbReference type="Proteomes" id="UP000789405">
    <property type="component" value="Unassembled WGS sequence"/>
</dbReference>
<evidence type="ECO:0000313" key="2">
    <source>
        <dbReference type="Proteomes" id="UP000789405"/>
    </source>
</evidence>
<gene>
    <name evidence="1" type="ORF">DERYTH_LOCUS7417</name>
</gene>